<feature type="non-terminal residue" evidence="2">
    <location>
        <position position="1"/>
    </location>
</feature>
<protein>
    <recommendedName>
        <fullName evidence="1">PD-(D/E)XK nuclease-like domain-containing protein</fullName>
    </recommendedName>
</protein>
<dbReference type="EMBL" id="QZBM01001307">
    <property type="protein sequence ID" value="THZ04393.1"/>
    <property type="molecule type" value="Genomic_DNA"/>
</dbReference>
<dbReference type="InterPro" id="IPR046797">
    <property type="entry name" value="PDDEXK_12"/>
</dbReference>
<dbReference type="AlphaFoldDB" id="A0A4S9S3I4"/>
<feature type="domain" description="PD-(D/E)XK nuclease-like" evidence="1">
    <location>
        <begin position="21"/>
        <end position="144"/>
    </location>
</feature>
<name>A0A4S9S3I4_AURPU</name>
<dbReference type="Proteomes" id="UP000308005">
    <property type="component" value="Unassembled WGS sequence"/>
</dbReference>
<sequence length="154" mass="17602">SETPSYPEAWLCNEYTALSKIPDRTWIHSQEGILRLEPICVNVETKPDSGNMTEAEIQLGIWVSAQYLKLKELLTHNSKPLTLPWLPLWIVNGEQRYLLPASYSDGTTTLWSKHLIADSSTLTGIYTVISVLQLSFQWANTEYRSWFKDNAVMP</sequence>
<reference evidence="2 3" key="1">
    <citation type="submission" date="2018-10" db="EMBL/GenBank/DDBJ databases">
        <title>Fifty Aureobasidium pullulans genomes reveal a recombining polyextremotolerant generalist.</title>
        <authorList>
            <person name="Gostincar C."/>
            <person name="Turk M."/>
            <person name="Zajc J."/>
            <person name="Gunde-Cimerman N."/>
        </authorList>
    </citation>
    <scope>NUCLEOTIDE SEQUENCE [LARGE SCALE GENOMIC DNA]</scope>
    <source>
        <strain evidence="2 3">EXF-3863</strain>
    </source>
</reference>
<gene>
    <name evidence="2" type="ORF">D6C91_10559</name>
</gene>
<proteinExistence type="predicted"/>
<evidence type="ECO:0000259" key="1">
    <source>
        <dbReference type="Pfam" id="PF20516"/>
    </source>
</evidence>
<evidence type="ECO:0000313" key="2">
    <source>
        <dbReference type="EMBL" id="THZ04393.1"/>
    </source>
</evidence>
<dbReference type="Pfam" id="PF20516">
    <property type="entry name" value="PDDEXK_12"/>
    <property type="match status" value="1"/>
</dbReference>
<accession>A0A4S9S3I4</accession>
<organism evidence="2 3">
    <name type="scientific">Aureobasidium pullulans</name>
    <name type="common">Black yeast</name>
    <name type="synonym">Pullularia pullulans</name>
    <dbReference type="NCBI Taxonomy" id="5580"/>
    <lineage>
        <taxon>Eukaryota</taxon>
        <taxon>Fungi</taxon>
        <taxon>Dikarya</taxon>
        <taxon>Ascomycota</taxon>
        <taxon>Pezizomycotina</taxon>
        <taxon>Dothideomycetes</taxon>
        <taxon>Dothideomycetidae</taxon>
        <taxon>Dothideales</taxon>
        <taxon>Saccotheciaceae</taxon>
        <taxon>Aureobasidium</taxon>
    </lineage>
</organism>
<comment type="caution">
    <text evidence="2">The sequence shown here is derived from an EMBL/GenBank/DDBJ whole genome shotgun (WGS) entry which is preliminary data.</text>
</comment>
<evidence type="ECO:0000313" key="3">
    <source>
        <dbReference type="Proteomes" id="UP000308005"/>
    </source>
</evidence>